<evidence type="ECO:0000313" key="2">
    <source>
        <dbReference type="Proteomes" id="UP000236291"/>
    </source>
</evidence>
<name>A0A2K3PP95_TRIPR</name>
<proteinExistence type="predicted"/>
<gene>
    <name evidence="1" type="ORF">L195_g013849</name>
</gene>
<dbReference type="EMBL" id="ASHM01009093">
    <property type="protein sequence ID" value="PNY17113.1"/>
    <property type="molecule type" value="Genomic_DNA"/>
</dbReference>
<comment type="caution">
    <text evidence="1">The sequence shown here is derived from an EMBL/GenBank/DDBJ whole genome shotgun (WGS) entry which is preliminary data.</text>
</comment>
<evidence type="ECO:0000313" key="1">
    <source>
        <dbReference type="EMBL" id="PNY17113.1"/>
    </source>
</evidence>
<accession>A0A2K3PP95</accession>
<reference evidence="1 2" key="2">
    <citation type="journal article" date="2017" name="Front. Plant Sci.">
        <title>Gene Classification and Mining of Molecular Markers Useful in Red Clover (Trifolium pratense) Breeding.</title>
        <authorList>
            <person name="Istvanek J."/>
            <person name="Dluhosova J."/>
            <person name="Dluhos P."/>
            <person name="Patkova L."/>
            <person name="Nedelnik J."/>
            <person name="Repkova J."/>
        </authorList>
    </citation>
    <scope>NUCLEOTIDE SEQUENCE [LARGE SCALE GENOMIC DNA]</scope>
    <source>
        <strain evidence="2">cv. Tatra</strain>
        <tissue evidence="1">Young leaves</tissue>
    </source>
</reference>
<reference evidence="1 2" key="1">
    <citation type="journal article" date="2014" name="Am. J. Bot.">
        <title>Genome assembly and annotation for red clover (Trifolium pratense; Fabaceae).</title>
        <authorList>
            <person name="Istvanek J."/>
            <person name="Jaros M."/>
            <person name="Krenek A."/>
            <person name="Repkova J."/>
        </authorList>
    </citation>
    <scope>NUCLEOTIDE SEQUENCE [LARGE SCALE GENOMIC DNA]</scope>
    <source>
        <strain evidence="2">cv. Tatra</strain>
        <tissue evidence="1">Young leaves</tissue>
    </source>
</reference>
<dbReference type="AlphaFoldDB" id="A0A2K3PP95"/>
<protein>
    <submittedName>
        <fullName evidence="1">Uncharacterized protein</fullName>
    </submittedName>
</protein>
<dbReference type="Proteomes" id="UP000236291">
    <property type="component" value="Unassembled WGS sequence"/>
</dbReference>
<sequence>MAEEANRKSFVVAACLRQRRGMEEPAACKTLSKLKGQQVLVLTSLWVMGVRQCCQIVTL</sequence>
<organism evidence="1 2">
    <name type="scientific">Trifolium pratense</name>
    <name type="common">Red clover</name>
    <dbReference type="NCBI Taxonomy" id="57577"/>
    <lineage>
        <taxon>Eukaryota</taxon>
        <taxon>Viridiplantae</taxon>
        <taxon>Streptophyta</taxon>
        <taxon>Embryophyta</taxon>
        <taxon>Tracheophyta</taxon>
        <taxon>Spermatophyta</taxon>
        <taxon>Magnoliopsida</taxon>
        <taxon>eudicotyledons</taxon>
        <taxon>Gunneridae</taxon>
        <taxon>Pentapetalae</taxon>
        <taxon>rosids</taxon>
        <taxon>fabids</taxon>
        <taxon>Fabales</taxon>
        <taxon>Fabaceae</taxon>
        <taxon>Papilionoideae</taxon>
        <taxon>50 kb inversion clade</taxon>
        <taxon>NPAAA clade</taxon>
        <taxon>Hologalegina</taxon>
        <taxon>IRL clade</taxon>
        <taxon>Trifolieae</taxon>
        <taxon>Trifolium</taxon>
    </lineage>
</organism>